<dbReference type="EMBL" id="CAJEWN010000057">
    <property type="protein sequence ID" value="CAD2154945.1"/>
    <property type="molecule type" value="Genomic_DNA"/>
</dbReference>
<organism evidence="1 2">
    <name type="scientific">Meloidogyne enterolobii</name>
    <name type="common">Root-knot nematode worm</name>
    <name type="synonym">Meloidogyne mayaguensis</name>
    <dbReference type="NCBI Taxonomy" id="390850"/>
    <lineage>
        <taxon>Eukaryota</taxon>
        <taxon>Metazoa</taxon>
        <taxon>Ecdysozoa</taxon>
        <taxon>Nematoda</taxon>
        <taxon>Chromadorea</taxon>
        <taxon>Rhabditida</taxon>
        <taxon>Tylenchina</taxon>
        <taxon>Tylenchomorpha</taxon>
        <taxon>Tylenchoidea</taxon>
        <taxon>Meloidogynidae</taxon>
        <taxon>Meloidogyninae</taxon>
        <taxon>Meloidogyne</taxon>
    </lineage>
</organism>
<dbReference type="Proteomes" id="UP000580250">
    <property type="component" value="Unassembled WGS sequence"/>
</dbReference>
<comment type="caution">
    <text evidence="1">The sequence shown here is derived from an EMBL/GenBank/DDBJ whole genome shotgun (WGS) entry which is preliminary data.</text>
</comment>
<proteinExistence type="predicted"/>
<name>A0A6V7UEK2_MELEN</name>
<accession>A0A6V7UEK2</accession>
<protein>
    <submittedName>
        <fullName evidence="1">Uncharacterized protein</fullName>
    </submittedName>
</protein>
<reference evidence="1 2" key="1">
    <citation type="submission" date="2020-08" db="EMBL/GenBank/DDBJ databases">
        <authorList>
            <person name="Koutsovoulos G."/>
            <person name="Danchin GJ E."/>
        </authorList>
    </citation>
    <scope>NUCLEOTIDE SEQUENCE [LARGE SCALE GENOMIC DNA]</scope>
</reference>
<evidence type="ECO:0000313" key="1">
    <source>
        <dbReference type="EMBL" id="CAD2154945.1"/>
    </source>
</evidence>
<gene>
    <name evidence="1" type="ORF">MENT_LOCUS11692</name>
</gene>
<sequence length="51" mass="6198">MFLTLLFPTKIKTHLHFFPFLSFPRLAYLSFLNTKLHQNQQITFQLKFLIL</sequence>
<evidence type="ECO:0000313" key="2">
    <source>
        <dbReference type="Proteomes" id="UP000580250"/>
    </source>
</evidence>
<dbReference type="AlphaFoldDB" id="A0A6V7UEK2"/>